<evidence type="ECO:0000256" key="4">
    <source>
        <dbReference type="ARBA" id="ARBA00022801"/>
    </source>
</evidence>
<dbReference type="VEuPathDB" id="FungiDB:SDRG_10660"/>
<evidence type="ECO:0000256" key="3">
    <source>
        <dbReference type="ARBA" id="ARBA00007658"/>
    </source>
</evidence>
<sequence length="275" mass="30480">MVEQALFRLRVPLVLAIACLFVFAQIYIVTHFEARLFSGDHSFERFSKLRGARHIVRTSLPTHAPLAGAPLNVSAMAVASEDQLDARRSAIKAAMQHAWGGYESRAFGADEVSPVSGNRRQNVWGGIGVTLVDALDTLYIMGMKDEFQRARDWVANELDFIHLGVDGGTISIFEVTIRELGGLLSAYDLSQDPIFKERAIELADLLAPAYDAAEGVFYTIFNPHTKQKQMNSWTGFRGLLADLGTLQLEMRYLSAITGNPIYAERVRACLIQSVE</sequence>
<keyword evidence="7" id="KW-0472">Membrane</keyword>
<keyword evidence="7" id="KW-0812">Transmembrane</keyword>
<evidence type="ECO:0000313" key="9">
    <source>
        <dbReference type="Proteomes" id="UP000030762"/>
    </source>
</evidence>
<dbReference type="SUPFAM" id="SSF48225">
    <property type="entry name" value="Seven-hairpin glycosidases"/>
    <property type="match status" value="1"/>
</dbReference>
<dbReference type="PANTHER" id="PTHR11742">
    <property type="entry name" value="MANNOSYL-OLIGOSACCHARIDE ALPHA-1,2-MANNOSIDASE-RELATED"/>
    <property type="match status" value="1"/>
</dbReference>
<evidence type="ECO:0000313" key="8">
    <source>
        <dbReference type="EMBL" id="EQC31484.1"/>
    </source>
</evidence>
<dbReference type="RefSeq" id="XP_008614883.1">
    <property type="nucleotide sequence ID" value="XM_008616661.1"/>
</dbReference>
<evidence type="ECO:0000256" key="2">
    <source>
        <dbReference type="ARBA" id="ARBA00004922"/>
    </source>
</evidence>
<keyword evidence="4 6" id="KW-0378">Hydrolase</keyword>
<dbReference type="Gene3D" id="1.50.10.10">
    <property type="match status" value="1"/>
</dbReference>
<dbReference type="PANTHER" id="PTHR11742:SF6">
    <property type="entry name" value="MANNOSYL-OLIGOSACCHARIDE ALPHA-1,2-MANNOSIDASE IA-RELATED"/>
    <property type="match status" value="1"/>
</dbReference>
<dbReference type="OrthoDB" id="8118055at2759"/>
<dbReference type="GO" id="GO:0005783">
    <property type="term" value="C:endoplasmic reticulum"/>
    <property type="evidence" value="ECO:0007669"/>
    <property type="project" value="TreeGrafter"/>
</dbReference>
<comment type="pathway">
    <text evidence="2">Protein modification; protein glycosylation.</text>
</comment>
<accession>T0Q0Z6</accession>
<dbReference type="Proteomes" id="UP000030762">
    <property type="component" value="Unassembled WGS sequence"/>
</dbReference>
<dbReference type="AlphaFoldDB" id="T0Q0Z6"/>
<dbReference type="Pfam" id="PF01532">
    <property type="entry name" value="Glyco_hydro_47"/>
    <property type="match status" value="1"/>
</dbReference>
<protein>
    <recommendedName>
        <fullName evidence="6">alpha-1,2-Mannosidase</fullName>
        <ecNumber evidence="6">3.2.1.-</ecNumber>
    </recommendedName>
</protein>
<dbReference type="STRING" id="1156394.T0Q0Z6"/>
<dbReference type="InterPro" id="IPR036026">
    <property type="entry name" value="Seven-hairpin_glycosidases"/>
</dbReference>
<dbReference type="InParanoid" id="T0Q0Z6"/>
<dbReference type="PRINTS" id="PR00747">
    <property type="entry name" value="GLYHDRLASE47"/>
</dbReference>
<keyword evidence="9" id="KW-1185">Reference proteome</keyword>
<comment type="similarity">
    <text evidence="3 6">Belongs to the glycosyl hydrolase 47 family.</text>
</comment>
<evidence type="ECO:0000256" key="7">
    <source>
        <dbReference type="SAM" id="Phobius"/>
    </source>
</evidence>
<evidence type="ECO:0000256" key="1">
    <source>
        <dbReference type="ARBA" id="ARBA00001913"/>
    </source>
</evidence>
<dbReference type="GO" id="GO:0005509">
    <property type="term" value="F:calcium ion binding"/>
    <property type="evidence" value="ECO:0007669"/>
    <property type="project" value="InterPro"/>
</dbReference>
<comment type="cofactor">
    <cofactor evidence="1">
        <name>Ca(2+)</name>
        <dbReference type="ChEBI" id="CHEBI:29108"/>
    </cofactor>
</comment>
<evidence type="ECO:0000256" key="6">
    <source>
        <dbReference type="RuleBase" id="RU361193"/>
    </source>
</evidence>
<dbReference type="GeneID" id="19951387"/>
<dbReference type="InterPro" id="IPR012341">
    <property type="entry name" value="6hp_glycosidase-like_sf"/>
</dbReference>
<keyword evidence="5" id="KW-1015">Disulfide bond</keyword>
<dbReference type="EMBL" id="JH767168">
    <property type="protein sequence ID" value="EQC31484.1"/>
    <property type="molecule type" value="Genomic_DNA"/>
</dbReference>
<dbReference type="GO" id="GO:0000139">
    <property type="term" value="C:Golgi membrane"/>
    <property type="evidence" value="ECO:0007669"/>
    <property type="project" value="TreeGrafter"/>
</dbReference>
<dbReference type="GO" id="GO:0004571">
    <property type="term" value="F:mannosyl-oligosaccharide 1,2-alpha-mannosidase activity"/>
    <property type="evidence" value="ECO:0007669"/>
    <property type="project" value="InterPro"/>
</dbReference>
<dbReference type="InterPro" id="IPR050749">
    <property type="entry name" value="Glycosyl_Hydrolase_47"/>
</dbReference>
<dbReference type="eggNOG" id="KOG2204">
    <property type="taxonomic scope" value="Eukaryota"/>
</dbReference>
<dbReference type="InterPro" id="IPR001382">
    <property type="entry name" value="Glyco_hydro_47"/>
</dbReference>
<organism evidence="8 9">
    <name type="scientific">Saprolegnia diclina (strain VS20)</name>
    <dbReference type="NCBI Taxonomy" id="1156394"/>
    <lineage>
        <taxon>Eukaryota</taxon>
        <taxon>Sar</taxon>
        <taxon>Stramenopiles</taxon>
        <taxon>Oomycota</taxon>
        <taxon>Saprolegniomycetes</taxon>
        <taxon>Saprolegniales</taxon>
        <taxon>Saprolegniaceae</taxon>
        <taxon>Saprolegnia</taxon>
    </lineage>
</organism>
<evidence type="ECO:0000256" key="5">
    <source>
        <dbReference type="ARBA" id="ARBA00023157"/>
    </source>
</evidence>
<feature type="transmembrane region" description="Helical" evidence="7">
    <location>
        <begin position="7"/>
        <end position="28"/>
    </location>
</feature>
<dbReference type="GO" id="GO:0005975">
    <property type="term" value="P:carbohydrate metabolic process"/>
    <property type="evidence" value="ECO:0007669"/>
    <property type="project" value="InterPro"/>
</dbReference>
<gene>
    <name evidence="8" type="ORF">SDRG_10660</name>
</gene>
<reference evidence="8 9" key="1">
    <citation type="submission" date="2012-04" db="EMBL/GenBank/DDBJ databases">
        <title>The Genome Sequence of Saprolegnia declina VS20.</title>
        <authorList>
            <consortium name="The Broad Institute Genome Sequencing Platform"/>
            <person name="Russ C."/>
            <person name="Nusbaum C."/>
            <person name="Tyler B."/>
            <person name="van West P."/>
            <person name="Dieguez-Uribeondo J."/>
            <person name="de Bruijn I."/>
            <person name="Tripathy S."/>
            <person name="Jiang R."/>
            <person name="Young S.K."/>
            <person name="Zeng Q."/>
            <person name="Gargeya S."/>
            <person name="Fitzgerald M."/>
            <person name="Haas B."/>
            <person name="Abouelleil A."/>
            <person name="Alvarado L."/>
            <person name="Arachchi H.M."/>
            <person name="Berlin A."/>
            <person name="Chapman S.B."/>
            <person name="Goldberg J."/>
            <person name="Griggs A."/>
            <person name="Gujja S."/>
            <person name="Hansen M."/>
            <person name="Howarth C."/>
            <person name="Imamovic A."/>
            <person name="Larimer J."/>
            <person name="McCowen C."/>
            <person name="Montmayeur A."/>
            <person name="Murphy C."/>
            <person name="Neiman D."/>
            <person name="Pearson M."/>
            <person name="Priest M."/>
            <person name="Roberts A."/>
            <person name="Saif S."/>
            <person name="Shea T."/>
            <person name="Sisk P."/>
            <person name="Sykes S."/>
            <person name="Wortman J."/>
            <person name="Nusbaum C."/>
            <person name="Birren B."/>
        </authorList>
    </citation>
    <scope>NUCLEOTIDE SEQUENCE [LARGE SCALE GENOMIC DNA]</scope>
    <source>
        <strain evidence="8 9">VS20</strain>
    </source>
</reference>
<dbReference type="EC" id="3.2.1.-" evidence="6"/>
<name>T0Q0Z6_SAPDV</name>
<proteinExistence type="inferred from homology"/>
<dbReference type="OMA" id="FKYLTHI"/>
<keyword evidence="7" id="KW-1133">Transmembrane helix</keyword>
<keyword evidence="6" id="KW-0326">Glycosidase</keyword>